<dbReference type="EMBL" id="BART01027430">
    <property type="protein sequence ID" value="GAG92947.1"/>
    <property type="molecule type" value="Genomic_DNA"/>
</dbReference>
<organism evidence="1">
    <name type="scientific">marine sediment metagenome</name>
    <dbReference type="NCBI Taxonomy" id="412755"/>
    <lineage>
        <taxon>unclassified sequences</taxon>
        <taxon>metagenomes</taxon>
        <taxon>ecological metagenomes</taxon>
    </lineage>
</organism>
<evidence type="ECO:0000313" key="1">
    <source>
        <dbReference type="EMBL" id="GAG92947.1"/>
    </source>
</evidence>
<name>X1CIU6_9ZZZZ</name>
<reference evidence="1" key="1">
    <citation type="journal article" date="2014" name="Front. Microbiol.">
        <title>High frequency of phylogenetically diverse reductive dehalogenase-homologous genes in deep subseafloor sedimentary metagenomes.</title>
        <authorList>
            <person name="Kawai M."/>
            <person name="Futagami T."/>
            <person name="Toyoda A."/>
            <person name="Takaki Y."/>
            <person name="Nishi S."/>
            <person name="Hori S."/>
            <person name="Arai W."/>
            <person name="Tsubouchi T."/>
            <person name="Morono Y."/>
            <person name="Uchiyama I."/>
            <person name="Ito T."/>
            <person name="Fujiyama A."/>
            <person name="Inagaki F."/>
            <person name="Takami H."/>
        </authorList>
    </citation>
    <scope>NUCLEOTIDE SEQUENCE</scope>
    <source>
        <strain evidence="1">Expedition CK06-06</strain>
    </source>
</reference>
<gene>
    <name evidence="1" type="ORF">S01H4_48634</name>
</gene>
<protein>
    <submittedName>
        <fullName evidence="1">Uncharacterized protein</fullName>
    </submittedName>
</protein>
<feature type="non-terminal residue" evidence="1">
    <location>
        <position position="1"/>
    </location>
</feature>
<dbReference type="AlphaFoldDB" id="X1CIU6"/>
<proteinExistence type="predicted"/>
<accession>X1CIU6</accession>
<sequence>IAFTIFSDRKYFWSGFFSSMSDNEHPLPILGNTEILAVKHLPLTVIPKLIQRSDNGFKGSPIIVAKESFDILKE</sequence>
<comment type="caution">
    <text evidence="1">The sequence shown here is derived from an EMBL/GenBank/DDBJ whole genome shotgun (WGS) entry which is preliminary data.</text>
</comment>